<evidence type="ECO:0008006" key="11">
    <source>
        <dbReference type="Google" id="ProtNLM"/>
    </source>
</evidence>
<evidence type="ECO:0000256" key="8">
    <source>
        <dbReference type="SAM" id="MobiDB-lite"/>
    </source>
</evidence>
<dbReference type="Proteomes" id="UP000053342">
    <property type="component" value="Unassembled WGS sequence"/>
</dbReference>
<dbReference type="GO" id="GO:0005634">
    <property type="term" value="C:nucleus"/>
    <property type="evidence" value="ECO:0007669"/>
    <property type="project" value="UniProtKB-SubCell"/>
</dbReference>
<dbReference type="InterPro" id="IPR009072">
    <property type="entry name" value="Histone-fold"/>
</dbReference>
<organism evidence="9 10">
    <name type="scientific">Exophiala oligosperma</name>
    <dbReference type="NCBI Taxonomy" id="215243"/>
    <lineage>
        <taxon>Eukaryota</taxon>
        <taxon>Fungi</taxon>
        <taxon>Dikarya</taxon>
        <taxon>Ascomycota</taxon>
        <taxon>Pezizomycotina</taxon>
        <taxon>Eurotiomycetes</taxon>
        <taxon>Chaetothyriomycetidae</taxon>
        <taxon>Chaetothyriales</taxon>
        <taxon>Herpotrichiellaceae</taxon>
        <taxon>Exophiala</taxon>
    </lineage>
</organism>
<dbReference type="AlphaFoldDB" id="A0A0D2BN16"/>
<dbReference type="GO" id="GO:0046982">
    <property type="term" value="F:protein heterodimerization activity"/>
    <property type="evidence" value="ECO:0007669"/>
    <property type="project" value="InterPro"/>
</dbReference>
<name>A0A0D2BN16_9EURO</name>
<dbReference type="EMBL" id="KN847340">
    <property type="protein sequence ID" value="KIW38887.1"/>
    <property type="molecule type" value="Genomic_DNA"/>
</dbReference>
<evidence type="ECO:0000256" key="3">
    <source>
        <dbReference type="ARBA" id="ARBA00006564"/>
    </source>
</evidence>
<keyword evidence="6" id="KW-0539">Nucleus</keyword>
<dbReference type="STRING" id="215243.A0A0D2BN16"/>
<feature type="region of interest" description="Disordered" evidence="8">
    <location>
        <begin position="1"/>
        <end position="20"/>
    </location>
</feature>
<accession>A0A0D2BN16</accession>
<evidence type="ECO:0000256" key="1">
    <source>
        <dbReference type="ARBA" id="ARBA00004123"/>
    </source>
</evidence>
<comment type="similarity">
    <text evidence="3">Belongs to the histone H4 family.</text>
</comment>
<gene>
    <name evidence="9" type="ORF">PV06_08713</name>
</gene>
<sequence>MPPEPVSTYGQGRAPLPRRHRARLRHVDAIMGITKPSIRRLARRGGIRRISSTIYDDARMALKAHLREILRRVVILMGGPDNELRHGVNVPQRKVRLLG</sequence>
<dbReference type="SUPFAM" id="SSF47113">
    <property type="entry name" value="Histone-fold"/>
    <property type="match status" value="1"/>
</dbReference>
<evidence type="ECO:0000256" key="2">
    <source>
        <dbReference type="ARBA" id="ARBA00004286"/>
    </source>
</evidence>
<comment type="subcellular location">
    <subcellularLocation>
        <location evidence="2">Chromosome</location>
    </subcellularLocation>
    <subcellularLocation>
        <location evidence="1">Nucleus</location>
    </subcellularLocation>
</comment>
<evidence type="ECO:0000256" key="4">
    <source>
        <dbReference type="ARBA" id="ARBA00022454"/>
    </source>
</evidence>
<keyword evidence="5" id="KW-0238">DNA-binding</keyword>
<evidence type="ECO:0000313" key="10">
    <source>
        <dbReference type="Proteomes" id="UP000053342"/>
    </source>
</evidence>
<dbReference type="InterPro" id="IPR001951">
    <property type="entry name" value="Histone_H4"/>
</dbReference>
<evidence type="ECO:0000313" key="9">
    <source>
        <dbReference type="EMBL" id="KIW38887.1"/>
    </source>
</evidence>
<dbReference type="Gene3D" id="1.10.20.10">
    <property type="entry name" value="Histone, subunit A"/>
    <property type="match status" value="1"/>
</dbReference>
<dbReference type="GO" id="GO:0000786">
    <property type="term" value="C:nucleosome"/>
    <property type="evidence" value="ECO:0007669"/>
    <property type="project" value="UniProtKB-KW"/>
</dbReference>
<evidence type="ECO:0000256" key="6">
    <source>
        <dbReference type="ARBA" id="ARBA00023242"/>
    </source>
</evidence>
<dbReference type="PANTHER" id="PTHR10484">
    <property type="entry name" value="HISTONE H4"/>
    <property type="match status" value="1"/>
</dbReference>
<dbReference type="VEuPathDB" id="FungiDB:PV06_08713"/>
<evidence type="ECO:0000256" key="7">
    <source>
        <dbReference type="ARBA" id="ARBA00023269"/>
    </source>
</evidence>
<dbReference type="PRINTS" id="PR00623">
    <property type="entry name" value="HISTONEH4"/>
</dbReference>
<evidence type="ECO:0000256" key="5">
    <source>
        <dbReference type="ARBA" id="ARBA00023125"/>
    </source>
</evidence>
<keyword evidence="4" id="KW-0158">Chromosome</keyword>
<dbReference type="OrthoDB" id="4158714at2759"/>
<dbReference type="RefSeq" id="XP_016259103.1">
    <property type="nucleotide sequence ID" value="XM_016410081.1"/>
</dbReference>
<dbReference type="GO" id="GO:0030527">
    <property type="term" value="F:structural constituent of chromatin"/>
    <property type="evidence" value="ECO:0007669"/>
    <property type="project" value="InterPro"/>
</dbReference>
<keyword evidence="7" id="KW-0544">Nucleosome core</keyword>
<keyword evidence="10" id="KW-1185">Reference proteome</keyword>
<reference evidence="9 10" key="1">
    <citation type="submission" date="2015-01" db="EMBL/GenBank/DDBJ databases">
        <title>The Genome Sequence of Exophiala oligosperma CBS72588.</title>
        <authorList>
            <consortium name="The Broad Institute Genomics Platform"/>
            <person name="Cuomo C."/>
            <person name="de Hoog S."/>
            <person name="Gorbushina A."/>
            <person name="Stielow B."/>
            <person name="Teixiera M."/>
            <person name="Abouelleil A."/>
            <person name="Chapman S.B."/>
            <person name="Priest M."/>
            <person name="Young S.K."/>
            <person name="Wortman J."/>
            <person name="Nusbaum C."/>
            <person name="Birren B."/>
        </authorList>
    </citation>
    <scope>NUCLEOTIDE SEQUENCE [LARGE SCALE GENOMIC DNA]</scope>
    <source>
        <strain evidence="9 10">CBS 72588</strain>
    </source>
</reference>
<proteinExistence type="inferred from homology"/>
<dbReference type="GO" id="GO:0003677">
    <property type="term" value="F:DNA binding"/>
    <property type="evidence" value="ECO:0007669"/>
    <property type="project" value="UniProtKB-KW"/>
</dbReference>
<dbReference type="HOGENOM" id="CLU_109117_2_1_1"/>
<protein>
    <recommendedName>
        <fullName evidence="11">Histone H4</fullName>
    </recommendedName>
</protein>
<dbReference type="GeneID" id="27360787"/>